<evidence type="ECO:0000256" key="1">
    <source>
        <dbReference type="SAM" id="SignalP"/>
    </source>
</evidence>
<proteinExistence type="predicted"/>
<dbReference type="Pfam" id="PF13628">
    <property type="entry name" value="DUF4142"/>
    <property type="match status" value="1"/>
</dbReference>
<feature type="chain" id="PRO_5046018581" description="DUF4142 domain-containing protein" evidence="1">
    <location>
        <begin position="20"/>
        <end position="176"/>
    </location>
</feature>
<protein>
    <recommendedName>
        <fullName evidence="2">DUF4142 domain-containing protein</fullName>
    </recommendedName>
</protein>
<dbReference type="InterPro" id="IPR012347">
    <property type="entry name" value="Ferritin-like"/>
</dbReference>
<dbReference type="PANTHER" id="PTHR38593">
    <property type="entry name" value="BLR2558 PROTEIN"/>
    <property type="match status" value="1"/>
</dbReference>
<evidence type="ECO:0000313" key="3">
    <source>
        <dbReference type="EMBL" id="CAD7044219.1"/>
    </source>
</evidence>
<organism evidence="3 4">
    <name type="scientific">Pseudorhizobium endolithicum</name>
    <dbReference type="NCBI Taxonomy" id="1191678"/>
    <lineage>
        <taxon>Bacteria</taxon>
        <taxon>Pseudomonadati</taxon>
        <taxon>Pseudomonadota</taxon>
        <taxon>Alphaproteobacteria</taxon>
        <taxon>Hyphomicrobiales</taxon>
        <taxon>Rhizobiaceae</taxon>
        <taxon>Rhizobium/Agrobacterium group</taxon>
        <taxon>Pseudorhizobium</taxon>
    </lineage>
</organism>
<evidence type="ECO:0000313" key="4">
    <source>
        <dbReference type="Proteomes" id="UP000606921"/>
    </source>
</evidence>
<dbReference type="RefSeq" id="WP_142593175.1">
    <property type="nucleotide sequence ID" value="NZ_CABFWF030000013.1"/>
</dbReference>
<evidence type="ECO:0000259" key="2">
    <source>
        <dbReference type="Pfam" id="PF13628"/>
    </source>
</evidence>
<sequence>MKTLAITAAIALAATSAWAQSAAESSGVNSLAGIPPKTQDFVTEAASSDMFEIESSKLALERGDEAVKSFAQQMITDHQKTSDELKQMVQGGAVEATIPTAMTSAHQEMLDDLKGLQGAEFTEEYMSAQEDAHEDAVDLFKRYGEEGDNAELKAWAAKTAPALEHHLKMVEDMNDG</sequence>
<feature type="domain" description="DUF4142" evidence="2">
    <location>
        <begin position="37"/>
        <end position="173"/>
    </location>
</feature>
<dbReference type="InterPro" id="IPR025419">
    <property type="entry name" value="DUF4142"/>
</dbReference>
<dbReference type="PANTHER" id="PTHR38593:SF1">
    <property type="entry name" value="BLR2558 PROTEIN"/>
    <property type="match status" value="1"/>
</dbReference>
<dbReference type="Gene3D" id="1.20.1260.10">
    <property type="match status" value="1"/>
</dbReference>
<dbReference type="Proteomes" id="UP000606921">
    <property type="component" value="Unassembled WGS sequence"/>
</dbReference>
<dbReference type="EMBL" id="CABFWF030000013">
    <property type="protein sequence ID" value="CAD7044219.1"/>
    <property type="molecule type" value="Genomic_DNA"/>
</dbReference>
<feature type="signal peptide" evidence="1">
    <location>
        <begin position="1"/>
        <end position="19"/>
    </location>
</feature>
<gene>
    <name evidence="3" type="ORF">REJC140_03792</name>
</gene>
<accession>A0ABM8PR94</accession>
<reference evidence="3 4" key="1">
    <citation type="submission" date="2020-11" db="EMBL/GenBank/DDBJ databases">
        <authorList>
            <person name="Lassalle F."/>
        </authorList>
    </citation>
    <scope>NUCLEOTIDE SEQUENCE [LARGE SCALE GENOMIC DNA]</scope>
    <source>
        <strain evidence="3 4">JC140</strain>
    </source>
</reference>
<comment type="caution">
    <text evidence="3">The sequence shown here is derived from an EMBL/GenBank/DDBJ whole genome shotgun (WGS) entry which is preliminary data.</text>
</comment>
<name>A0ABM8PR94_9HYPH</name>
<keyword evidence="1" id="KW-0732">Signal</keyword>
<keyword evidence="4" id="KW-1185">Reference proteome</keyword>